<dbReference type="EMBL" id="AL663012">
    <property type="protein sequence ID" value="CAD40155.1"/>
    <property type="molecule type" value="Genomic_DNA"/>
</dbReference>
<dbReference type="InterPro" id="IPR043502">
    <property type="entry name" value="DNA/RNA_pol_sf"/>
</dbReference>
<feature type="domain" description="Reverse transcriptase Ty1/copia-type" evidence="1">
    <location>
        <begin position="11"/>
        <end position="204"/>
    </location>
</feature>
<dbReference type="AlphaFoldDB" id="Q7XWC3"/>
<evidence type="ECO:0000259" key="1">
    <source>
        <dbReference type="Pfam" id="PF07727"/>
    </source>
</evidence>
<name>Q7XWC3_ORYSJ</name>
<evidence type="ECO:0000313" key="3">
    <source>
        <dbReference type="Proteomes" id="UP000000763"/>
    </source>
</evidence>
<dbReference type="Proteomes" id="UP000000763">
    <property type="component" value="Chromosome 4"/>
</dbReference>
<evidence type="ECO:0000313" key="2">
    <source>
        <dbReference type="EMBL" id="CAD40155.1"/>
    </source>
</evidence>
<dbReference type="Pfam" id="PF07727">
    <property type="entry name" value="RVT_2"/>
    <property type="match status" value="1"/>
</dbReference>
<reference evidence="3" key="1">
    <citation type="journal article" date="2005" name="Nature">
        <title>The map-based sequence of the rice genome.</title>
        <authorList>
            <consortium name="International rice genome sequencing project (IRGSP)"/>
            <person name="Matsumoto T."/>
            <person name="Wu J."/>
            <person name="Kanamori H."/>
            <person name="Katayose Y."/>
            <person name="Fujisawa M."/>
            <person name="Namiki N."/>
            <person name="Mizuno H."/>
            <person name="Yamamoto K."/>
            <person name="Antonio B.A."/>
            <person name="Baba T."/>
            <person name="Sakata K."/>
            <person name="Nagamura Y."/>
            <person name="Aoki H."/>
            <person name="Arikawa K."/>
            <person name="Arita K."/>
            <person name="Bito T."/>
            <person name="Chiden Y."/>
            <person name="Fujitsuka N."/>
            <person name="Fukunaka R."/>
            <person name="Hamada M."/>
            <person name="Harada C."/>
            <person name="Hayashi A."/>
            <person name="Hijishita S."/>
            <person name="Honda M."/>
            <person name="Hosokawa S."/>
            <person name="Ichikawa Y."/>
            <person name="Idonuma A."/>
            <person name="Iijima M."/>
            <person name="Ikeda M."/>
            <person name="Ikeno M."/>
            <person name="Ito K."/>
            <person name="Ito S."/>
            <person name="Ito T."/>
            <person name="Ito Y."/>
            <person name="Ito Y."/>
            <person name="Iwabuchi A."/>
            <person name="Kamiya K."/>
            <person name="Karasawa W."/>
            <person name="Kurita K."/>
            <person name="Katagiri S."/>
            <person name="Kikuta A."/>
            <person name="Kobayashi H."/>
            <person name="Kobayashi N."/>
            <person name="Machita K."/>
            <person name="Maehara T."/>
            <person name="Masukawa M."/>
            <person name="Mizubayashi T."/>
            <person name="Mukai Y."/>
            <person name="Nagasaki H."/>
            <person name="Nagata Y."/>
            <person name="Naito S."/>
            <person name="Nakashima M."/>
            <person name="Nakama Y."/>
            <person name="Nakamichi Y."/>
            <person name="Nakamura M."/>
            <person name="Meguro A."/>
            <person name="Negishi M."/>
            <person name="Ohta I."/>
            <person name="Ohta T."/>
            <person name="Okamoto M."/>
            <person name="Ono N."/>
            <person name="Saji S."/>
            <person name="Sakaguchi M."/>
            <person name="Sakai K."/>
            <person name="Shibata M."/>
            <person name="Shimokawa T."/>
            <person name="Song J."/>
            <person name="Takazaki Y."/>
            <person name="Terasawa K."/>
            <person name="Tsugane M."/>
            <person name="Tsuji K."/>
            <person name="Ueda S."/>
            <person name="Waki K."/>
            <person name="Yamagata H."/>
            <person name="Yamamoto M."/>
            <person name="Yamamoto S."/>
            <person name="Yamane H."/>
            <person name="Yoshiki S."/>
            <person name="Yoshihara R."/>
            <person name="Yukawa K."/>
            <person name="Zhong H."/>
            <person name="Yano M."/>
            <person name="Yuan Q."/>
            <person name="Ouyang S."/>
            <person name="Liu J."/>
            <person name="Jones K.M."/>
            <person name="Gansberger K."/>
            <person name="Moffat K."/>
            <person name="Hill J."/>
            <person name="Bera J."/>
            <person name="Fadrosh D."/>
            <person name="Jin S."/>
            <person name="Johri S."/>
            <person name="Kim M."/>
            <person name="Overton L."/>
            <person name="Reardon M."/>
            <person name="Tsitrin T."/>
            <person name="Vuong H."/>
            <person name="Weaver B."/>
            <person name="Ciecko A."/>
            <person name="Tallon L."/>
            <person name="Jackson J."/>
            <person name="Pai G."/>
            <person name="Aken S.V."/>
            <person name="Utterback T."/>
            <person name="Reidmuller S."/>
            <person name="Feldblyum T."/>
            <person name="Hsiao J."/>
            <person name="Zismann V."/>
            <person name="Iobst S."/>
            <person name="de Vazeille A.R."/>
            <person name="Buell C.R."/>
            <person name="Ying K."/>
            <person name="Li Y."/>
            <person name="Lu T."/>
            <person name="Huang Y."/>
            <person name="Zhao Q."/>
            <person name="Feng Q."/>
            <person name="Zhang L."/>
            <person name="Zhu J."/>
            <person name="Weng Q."/>
            <person name="Mu J."/>
            <person name="Lu Y."/>
            <person name="Fan D."/>
            <person name="Liu Y."/>
            <person name="Guan J."/>
            <person name="Zhang Y."/>
            <person name="Yu S."/>
            <person name="Liu X."/>
            <person name="Zhang Y."/>
            <person name="Hong G."/>
            <person name="Han B."/>
            <person name="Choisne N."/>
            <person name="Demange N."/>
            <person name="Orjeda G."/>
            <person name="Samain S."/>
            <person name="Cattolico L."/>
            <person name="Pelletier E."/>
            <person name="Couloux A."/>
            <person name="Segurens B."/>
            <person name="Wincker P."/>
            <person name="D'Hont A."/>
            <person name="Scarpelli C."/>
            <person name="Weissenbach J."/>
            <person name="Salanoubat M."/>
            <person name="Quetier F."/>
            <person name="Yu Y."/>
            <person name="Kim H.R."/>
            <person name="Rambo T."/>
            <person name="Currie J."/>
            <person name="Collura K."/>
            <person name="Luo M."/>
            <person name="Yang T."/>
            <person name="Ammiraju J.S.S."/>
            <person name="Engler F."/>
            <person name="Soderlund C."/>
            <person name="Wing R.A."/>
            <person name="Palmer L.E."/>
            <person name="de la Bastide M."/>
            <person name="Spiegel L."/>
            <person name="Nascimento L."/>
            <person name="Zutavern T."/>
            <person name="O'Shaughnessy A."/>
            <person name="Dike S."/>
            <person name="Dedhia N."/>
            <person name="Preston R."/>
            <person name="Balija V."/>
            <person name="McCombie W.R."/>
            <person name="Chow T."/>
            <person name="Chen H."/>
            <person name="Chung M."/>
            <person name="Chen C."/>
            <person name="Shaw J."/>
            <person name="Wu H."/>
            <person name="Hsiao K."/>
            <person name="Chao Y."/>
            <person name="Chu M."/>
            <person name="Cheng C."/>
            <person name="Hour A."/>
            <person name="Lee P."/>
            <person name="Lin S."/>
            <person name="Lin Y."/>
            <person name="Liou J."/>
            <person name="Liu S."/>
            <person name="Hsing Y."/>
            <person name="Raghuvanshi S."/>
            <person name="Mohanty A."/>
            <person name="Bharti A.K."/>
            <person name="Gaur A."/>
            <person name="Gupta V."/>
            <person name="Kumar D."/>
            <person name="Ravi V."/>
            <person name="Vij S."/>
            <person name="Kapur A."/>
            <person name="Khurana P."/>
            <person name="Khurana P."/>
            <person name="Khurana J.P."/>
            <person name="Tyagi A.K."/>
            <person name="Gaikwad K."/>
            <person name="Singh A."/>
            <person name="Dalal V."/>
            <person name="Srivastava S."/>
            <person name="Dixit A."/>
            <person name="Pal A.K."/>
            <person name="Ghazi I.A."/>
            <person name="Yadav M."/>
            <person name="Pandit A."/>
            <person name="Bhargava A."/>
            <person name="Sureshbabu K."/>
            <person name="Batra K."/>
            <person name="Sharma T.R."/>
            <person name="Mohapatra T."/>
            <person name="Singh N.K."/>
            <person name="Messing J."/>
            <person name="Nelson A.B."/>
            <person name="Fuks G."/>
            <person name="Kavchok S."/>
            <person name="Keizer G."/>
            <person name="Linton E."/>
            <person name="Llaca V."/>
            <person name="Song R."/>
            <person name="Tanyolac B."/>
            <person name="Young S."/>
            <person name="Ho-Il K."/>
            <person name="Hahn J.H."/>
            <person name="Sangsakoo G."/>
            <person name="Vanavichit A."/>
            <person name="de Mattos Luiz.A.T."/>
            <person name="Zimmer P.D."/>
            <person name="Malone G."/>
            <person name="Dellagostin O."/>
            <person name="de Oliveira A.C."/>
            <person name="Bevan M."/>
            <person name="Bancroft I."/>
            <person name="Minx P."/>
            <person name="Cordum H."/>
            <person name="Wilson R."/>
            <person name="Cheng Z."/>
            <person name="Jin W."/>
            <person name="Jiang J."/>
            <person name="Leong S.A."/>
            <person name="Iwama H."/>
            <person name="Gojobori T."/>
            <person name="Itoh T."/>
            <person name="Niimura Y."/>
            <person name="Fujii Y."/>
            <person name="Habara T."/>
            <person name="Sakai H."/>
            <person name="Sato Y."/>
            <person name="Wilson G."/>
            <person name="Kumar K."/>
            <person name="McCouch S."/>
            <person name="Juretic N."/>
            <person name="Hoen D."/>
            <person name="Wright S."/>
            <person name="Bruskiewich R."/>
            <person name="Bureau T."/>
            <person name="Miyao A."/>
            <person name="Hirochika H."/>
            <person name="Nishikawa T."/>
            <person name="Kadowaki K."/>
            <person name="Sugiura M."/>
            <person name="Burr B."/>
            <person name="Sasaki T."/>
        </authorList>
    </citation>
    <scope>NUCLEOTIDE SEQUENCE [LARGE SCALE GENOMIC DNA]</scope>
    <source>
        <strain evidence="3">cv. Nipponbare</strain>
    </source>
</reference>
<dbReference type="InterPro" id="IPR013103">
    <property type="entry name" value="RVT_2"/>
</dbReference>
<sequence>MEEEYNALLANRTWELTPCPPGTNVVTGKWIFRHKIQVDGSLDRCKARCILCSCTKCPNIDIDETISPVVKPATVRTVLSLAVSRDWPIHQLDVKNAFLHGTLQETVFCSQLAGFVDAFKPDLVYHLNKSLYGLKQAPHAWYNRFANFLLSFGWYSQFANFLQSTGFKEAKSDTSLFIYRHGPAVVYLFLYVDDIVLTASTCDLLCFLEPCTTFLEFVSAAFRLDSFSVSVSIVLRFLSGLGWLTEPHLATLKRIIHYVHGTLDYSLHIHRCPTIDLVS</sequence>
<protein>
    <submittedName>
        <fullName evidence="2">OSJNBb0069N01.8 protein</fullName>
    </submittedName>
</protein>
<organism evidence="2 3">
    <name type="scientific">Oryza sativa subsp. japonica</name>
    <name type="common">Rice</name>
    <dbReference type="NCBI Taxonomy" id="39947"/>
    <lineage>
        <taxon>Eukaryota</taxon>
        <taxon>Viridiplantae</taxon>
        <taxon>Streptophyta</taxon>
        <taxon>Embryophyta</taxon>
        <taxon>Tracheophyta</taxon>
        <taxon>Spermatophyta</taxon>
        <taxon>Magnoliopsida</taxon>
        <taxon>Liliopsida</taxon>
        <taxon>Poales</taxon>
        <taxon>Poaceae</taxon>
        <taxon>BOP clade</taxon>
        <taxon>Oryzoideae</taxon>
        <taxon>Oryzeae</taxon>
        <taxon>Oryzinae</taxon>
        <taxon>Oryza</taxon>
        <taxon>Oryza sativa</taxon>
    </lineage>
</organism>
<gene>
    <name evidence="2" type="primary">OSJNBb0069N01.8</name>
</gene>
<accession>Q7XWC3</accession>
<dbReference type="SUPFAM" id="SSF56672">
    <property type="entry name" value="DNA/RNA polymerases"/>
    <property type="match status" value="1"/>
</dbReference>
<proteinExistence type="predicted"/>
<reference evidence="3" key="2">
    <citation type="journal article" date="2008" name="Nucleic Acids Res.">
        <title>The rice annotation project database (RAP-DB): 2008 update.</title>
        <authorList>
            <consortium name="The rice annotation project (RAP)"/>
        </authorList>
    </citation>
    <scope>GENOME REANNOTATION</scope>
    <source>
        <strain evidence="3">cv. Nipponbare</strain>
    </source>
</reference>